<dbReference type="PATRIC" id="fig|1423810.4.peg.1296"/>
<dbReference type="Proteomes" id="UP000051789">
    <property type="component" value="Unassembled WGS sequence"/>
</dbReference>
<evidence type="ECO:0000313" key="6">
    <source>
        <dbReference type="EMBL" id="KRM87107.1"/>
    </source>
</evidence>
<dbReference type="GO" id="GO:0003677">
    <property type="term" value="F:DNA binding"/>
    <property type="evidence" value="ECO:0007669"/>
    <property type="project" value="UniProtKB-KW"/>
</dbReference>
<evidence type="ECO:0000313" key="7">
    <source>
        <dbReference type="Proteomes" id="UP000051789"/>
    </source>
</evidence>
<gene>
    <name evidence="6" type="ORF">FD19_GL001259</name>
</gene>
<reference evidence="6 7" key="1">
    <citation type="journal article" date="2015" name="Genome Announc.">
        <title>Expanding the biotechnology potential of lactobacilli through comparative genomics of 213 strains and associated genera.</title>
        <authorList>
            <person name="Sun Z."/>
            <person name="Harris H.M."/>
            <person name="McCann A."/>
            <person name="Guo C."/>
            <person name="Argimon S."/>
            <person name="Zhang W."/>
            <person name="Yang X."/>
            <person name="Jeffery I.B."/>
            <person name="Cooney J.C."/>
            <person name="Kagawa T.F."/>
            <person name="Liu W."/>
            <person name="Song Y."/>
            <person name="Salvetti E."/>
            <person name="Wrobel A."/>
            <person name="Rasinkangas P."/>
            <person name="Parkhill J."/>
            <person name="Rea M.C."/>
            <person name="O'Sullivan O."/>
            <person name="Ritari J."/>
            <person name="Douillard F.P."/>
            <person name="Paul Ross R."/>
            <person name="Yang R."/>
            <person name="Briner A.E."/>
            <person name="Felis G.E."/>
            <person name="de Vos W.M."/>
            <person name="Barrangou R."/>
            <person name="Klaenhammer T.R."/>
            <person name="Caufield P.W."/>
            <person name="Cui Y."/>
            <person name="Zhang H."/>
            <person name="O'Toole P.W."/>
        </authorList>
    </citation>
    <scope>NUCLEOTIDE SEQUENCE [LARGE SCALE GENOMIC DNA]</scope>
    <source>
        <strain evidence="6 7">DSM 22698</strain>
    </source>
</reference>
<evidence type="ECO:0000256" key="4">
    <source>
        <dbReference type="SAM" id="Phobius"/>
    </source>
</evidence>
<dbReference type="Pfam" id="PF01638">
    <property type="entry name" value="HxlR"/>
    <property type="match status" value="1"/>
</dbReference>
<dbReference type="PROSITE" id="PS51118">
    <property type="entry name" value="HTH_HXLR"/>
    <property type="match status" value="1"/>
</dbReference>
<dbReference type="Gene3D" id="1.10.10.10">
    <property type="entry name" value="Winged helix-like DNA-binding domain superfamily/Winged helix DNA-binding domain"/>
    <property type="match status" value="1"/>
</dbReference>
<organism evidence="6 7">
    <name type="scientific">Lacticaseibacillus thailandensis DSM 22698 = JCM 13996</name>
    <dbReference type="NCBI Taxonomy" id="1423810"/>
    <lineage>
        <taxon>Bacteria</taxon>
        <taxon>Bacillati</taxon>
        <taxon>Bacillota</taxon>
        <taxon>Bacilli</taxon>
        <taxon>Lactobacillales</taxon>
        <taxon>Lactobacillaceae</taxon>
        <taxon>Lacticaseibacillus</taxon>
    </lineage>
</organism>
<dbReference type="InterPro" id="IPR036390">
    <property type="entry name" value="WH_DNA-bd_sf"/>
</dbReference>
<dbReference type="SUPFAM" id="SSF46785">
    <property type="entry name" value="Winged helix' DNA-binding domain"/>
    <property type="match status" value="1"/>
</dbReference>
<accession>A0A0R2CHH2</accession>
<proteinExistence type="predicted"/>
<sequence length="114" mass="13077">MQQRDYDCAKEYTLSLFSGKYKIVIIYHLFHDGTLRFSQLQRLLDGATHKVLTQQLQELRADGVITRREERINNRKAVYYSLTLIGASLMPIVEAMFSWGSARLAALQLAEPKG</sequence>
<keyword evidence="3" id="KW-0804">Transcription</keyword>
<keyword evidence="1" id="KW-0805">Transcription regulation</keyword>
<dbReference type="AlphaFoldDB" id="A0A0R2CHH2"/>
<dbReference type="PANTHER" id="PTHR33204:SF38">
    <property type="entry name" value="HTH-TYPE TRANSCRIPTIONAL ACTIVATOR HXLR"/>
    <property type="match status" value="1"/>
</dbReference>
<dbReference type="STRING" id="1423810.FD19_GL001259"/>
<evidence type="ECO:0000256" key="2">
    <source>
        <dbReference type="ARBA" id="ARBA00023125"/>
    </source>
</evidence>
<name>A0A0R2CHH2_9LACO</name>
<dbReference type="InterPro" id="IPR002577">
    <property type="entry name" value="HTH_HxlR"/>
</dbReference>
<dbReference type="PANTHER" id="PTHR33204">
    <property type="entry name" value="TRANSCRIPTIONAL REGULATOR, MARR FAMILY"/>
    <property type="match status" value="1"/>
</dbReference>
<evidence type="ECO:0000256" key="3">
    <source>
        <dbReference type="ARBA" id="ARBA00023163"/>
    </source>
</evidence>
<dbReference type="InterPro" id="IPR036388">
    <property type="entry name" value="WH-like_DNA-bd_sf"/>
</dbReference>
<dbReference type="EMBL" id="AYZK01000003">
    <property type="protein sequence ID" value="KRM87107.1"/>
    <property type="molecule type" value="Genomic_DNA"/>
</dbReference>
<evidence type="ECO:0000259" key="5">
    <source>
        <dbReference type="PROSITE" id="PS51118"/>
    </source>
</evidence>
<feature type="domain" description="HTH hxlR-type" evidence="5">
    <location>
        <begin position="8"/>
        <end position="108"/>
    </location>
</feature>
<keyword evidence="4" id="KW-0812">Transmembrane</keyword>
<keyword evidence="4" id="KW-1133">Transmembrane helix</keyword>
<comment type="caution">
    <text evidence="6">The sequence shown here is derived from an EMBL/GenBank/DDBJ whole genome shotgun (WGS) entry which is preliminary data.</text>
</comment>
<evidence type="ECO:0000256" key="1">
    <source>
        <dbReference type="ARBA" id="ARBA00023015"/>
    </source>
</evidence>
<keyword evidence="2" id="KW-0238">DNA-binding</keyword>
<keyword evidence="4" id="KW-0472">Membrane</keyword>
<protein>
    <submittedName>
        <fullName evidence="6">Transcriptional regulator</fullName>
    </submittedName>
</protein>
<feature type="transmembrane region" description="Helical" evidence="4">
    <location>
        <begin position="77"/>
        <end position="99"/>
    </location>
</feature>
<keyword evidence="7" id="KW-1185">Reference proteome</keyword>